<comment type="caution">
    <text evidence="1">The sequence shown here is derived from an EMBL/GenBank/DDBJ whole genome shotgun (WGS) entry which is preliminary data.</text>
</comment>
<dbReference type="AlphaFoldDB" id="A0A426Z1T9"/>
<protein>
    <submittedName>
        <fullName evidence="1">Uncharacterized protein</fullName>
    </submittedName>
</protein>
<dbReference type="Proteomes" id="UP000287651">
    <property type="component" value="Unassembled WGS sequence"/>
</dbReference>
<dbReference type="EMBL" id="AMZH03008925">
    <property type="protein sequence ID" value="RRT57955.1"/>
    <property type="molecule type" value="Genomic_DNA"/>
</dbReference>
<sequence length="49" mass="5709">NVSSPKDAEKKQKGTVLKKVEQTEKKVIIFVTLKKQWKVVQVIYFLVSF</sequence>
<organism evidence="1 2">
    <name type="scientific">Ensete ventricosum</name>
    <name type="common">Abyssinian banana</name>
    <name type="synonym">Musa ensete</name>
    <dbReference type="NCBI Taxonomy" id="4639"/>
    <lineage>
        <taxon>Eukaryota</taxon>
        <taxon>Viridiplantae</taxon>
        <taxon>Streptophyta</taxon>
        <taxon>Embryophyta</taxon>
        <taxon>Tracheophyta</taxon>
        <taxon>Spermatophyta</taxon>
        <taxon>Magnoliopsida</taxon>
        <taxon>Liliopsida</taxon>
        <taxon>Zingiberales</taxon>
        <taxon>Musaceae</taxon>
        <taxon>Ensete</taxon>
    </lineage>
</organism>
<proteinExistence type="predicted"/>
<reference evidence="1 2" key="1">
    <citation type="journal article" date="2014" name="Agronomy (Basel)">
        <title>A Draft Genome Sequence for Ensete ventricosum, the Drought-Tolerant Tree Against Hunger.</title>
        <authorList>
            <person name="Harrison J."/>
            <person name="Moore K.A."/>
            <person name="Paszkiewicz K."/>
            <person name="Jones T."/>
            <person name="Grant M."/>
            <person name="Ambacheew D."/>
            <person name="Muzemil S."/>
            <person name="Studholme D.J."/>
        </authorList>
    </citation>
    <scope>NUCLEOTIDE SEQUENCE [LARGE SCALE GENOMIC DNA]</scope>
</reference>
<evidence type="ECO:0000313" key="2">
    <source>
        <dbReference type="Proteomes" id="UP000287651"/>
    </source>
</evidence>
<gene>
    <name evidence="1" type="ORF">B296_00046930</name>
</gene>
<feature type="non-terminal residue" evidence="1">
    <location>
        <position position="1"/>
    </location>
</feature>
<accession>A0A426Z1T9</accession>
<evidence type="ECO:0000313" key="1">
    <source>
        <dbReference type="EMBL" id="RRT57955.1"/>
    </source>
</evidence>
<name>A0A426Z1T9_ENSVE</name>